<dbReference type="AlphaFoldDB" id="A0A258FRQ1"/>
<reference evidence="1 2" key="1">
    <citation type="submission" date="2017-03" db="EMBL/GenBank/DDBJ databases">
        <title>Lifting the veil on microbial sulfur biogeochemistry in mining wastewaters.</title>
        <authorList>
            <person name="Kantor R.S."/>
            <person name="Colenbrander Nelson T."/>
            <person name="Marshall S."/>
            <person name="Bennett D."/>
            <person name="Apte S."/>
            <person name="Camacho D."/>
            <person name="Thomas B.C."/>
            <person name="Warren L.A."/>
            <person name="Banfield J.F."/>
        </authorList>
    </citation>
    <scope>NUCLEOTIDE SEQUENCE [LARGE SCALE GENOMIC DNA]</scope>
    <source>
        <strain evidence="1">32-69-9</strain>
    </source>
</reference>
<protein>
    <submittedName>
        <fullName evidence="1">Uncharacterized protein</fullName>
    </submittedName>
</protein>
<gene>
    <name evidence="1" type="ORF">B7Z01_03745</name>
</gene>
<sequence>MTGLKQRATASRAVADMFRLKQRATASRAVADMFGLKQRGSASRAVAHKHSRLAKVTIVR</sequence>
<evidence type="ECO:0000313" key="2">
    <source>
        <dbReference type="Proteomes" id="UP000215595"/>
    </source>
</evidence>
<evidence type="ECO:0000313" key="1">
    <source>
        <dbReference type="EMBL" id="OYX35006.1"/>
    </source>
</evidence>
<organism evidence="1 2">
    <name type="scientific">Brevundimonas subvibrioides</name>
    <dbReference type="NCBI Taxonomy" id="74313"/>
    <lineage>
        <taxon>Bacteria</taxon>
        <taxon>Pseudomonadati</taxon>
        <taxon>Pseudomonadota</taxon>
        <taxon>Alphaproteobacteria</taxon>
        <taxon>Caulobacterales</taxon>
        <taxon>Caulobacteraceae</taxon>
        <taxon>Brevundimonas</taxon>
    </lineage>
</organism>
<accession>A0A258FRQ1</accession>
<name>A0A258FRQ1_9CAUL</name>
<dbReference type="Proteomes" id="UP000215595">
    <property type="component" value="Unassembled WGS sequence"/>
</dbReference>
<comment type="caution">
    <text evidence="1">The sequence shown here is derived from an EMBL/GenBank/DDBJ whole genome shotgun (WGS) entry which is preliminary data.</text>
</comment>
<dbReference type="EMBL" id="NCEB01000006">
    <property type="protein sequence ID" value="OYX35006.1"/>
    <property type="molecule type" value="Genomic_DNA"/>
</dbReference>
<proteinExistence type="predicted"/>